<evidence type="ECO:0000256" key="3">
    <source>
        <dbReference type="ARBA" id="ARBA00022475"/>
    </source>
</evidence>
<evidence type="ECO:0000313" key="8">
    <source>
        <dbReference type="Proteomes" id="UP001214553"/>
    </source>
</evidence>
<dbReference type="Gene3D" id="3.40.50.12580">
    <property type="match status" value="1"/>
</dbReference>
<dbReference type="InterPro" id="IPR043148">
    <property type="entry name" value="TagF_C"/>
</dbReference>
<keyword evidence="4" id="KW-0808">Transferase</keyword>
<protein>
    <submittedName>
        <fullName evidence="7">CDP-glycerol glycerophosphotransferase family protein</fullName>
    </submittedName>
</protein>
<dbReference type="InterPro" id="IPR043149">
    <property type="entry name" value="TagF_N"/>
</dbReference>
<evidence type="ECO:0000256" key="4">
    <source>
        <dbReference type="ARBA" id="ARBA00022679"/>
    </source>
</evidence>
<keyword evidence="6" id="KW-0472">Membrane</keyword>
<organism evidence="7 8">
    <name type="scientific">Microbacterium horticulturae</name>
    <dbReference type="NCBI Taxonomy" id="3028316"/>
    <lineage>
        <taxon>Bacteria</taxon>
        <taxon>Bacillati</taxon>
        <taxon>Actinomycetota</taxon>
        <taxon>Actinomycetes</taxon>
        <taxon>Micrococcales</taxon>
        <taxon>Microbacteriaceae</taxon>
        <taxon>Microbacterium</taxon>
    </lineage>
</organism>
<dbReference type="PANTHER" id="PTHR37316:SF2">
    <property type="entry name" value="TEICHOIC ACID RIBITOL-PHOSPHATE POLYMERASE TARK"/>
    <property type="match status" value="1"/>
</dbReference>
<dbReference type="Gene3D" id="3.40.50.11820">
    <property type="match status" value="1"/>
</dbReference>
<evidence type="ECO:0000256" key="2">
    <source>
        <dbReference type="ARBA" id="ARBA00010488"/>
    </source>
</evidence>
<comment type="subcellular location">
    <subcellularLocation>
        <location evidence="1">Cell membrane</location>
        <topology evidence="1">Peripheral membrane protein</topology>
    </subcellularLocation>
</comment>
<keyword evidence="8" id="KW-1185">Reference proteome</keyword>
<gene>
    <name evidence="7" type="ORF">PU630_11655</name>
</gene>
<dbReference type="EMBL" id="CP119108">
    <property type="protein sequence ID" value="WEG07895.1"/>
    <property type="molecule type" value="Genomic_DNA"/>
</dbReference>
<dbReference type="InterPro" id="IPR007554">
    <property type="entry name" value="Glycerophosphate_synth"/>
</dbReference>
<name>A0ABY8BVH0_9MICO</name>
<dbReference type="PANTHER" id="PTHR37316">
    <property type="entry name" value="TEICHOIC ACID GLYCEROL-PHOSPHATE PRIMASE"/>
    <property type="match status" value="1"/>
</dbReference>
<dbReference type="RefSeq" id="WP_275277233.1">
    <property type="nucleotide sequence ID" value="NZ_CP119108.1"/>
</dbReference>
<keyword evidence="3" id="KW-1003">Cell membrane</keyword>
<dbReference type="SUPFAM" id="SSF53756">
    <property type="entry name" value="UDP-Glycosyltransferase/glycogen phosphorylase"/>
    <property type="match status" value="1"/>
</dbReference>
<evidence type="ECO:0000313" key="7">
    <source>
        <dbReference type="EMBL" id="WEG07895.1"/>
    </source>
</evidence>
<proteinExistence type="inferred from homology"/>
<dbReference type="InterPro" id="IPR051612">
    <property type="entry name" value="Teichoic_Acid_Biosynth"/>
</dbReference>
<evidence type="ECO:0000256" key="5">
    <source>
        <dbReference type="ARBA" id="ARBA00022944"/>
    </source>
</evidence>
<comment type="similarity">
    <text evidence="2">Belongs to the CDP-glycerol glycerophosphotransferase family.</text>
</comment>
<keyword evidence="5" id="KW-0777">Teichoic acid biosynthesis</keyword>
<dbReference type="Proteomes" id="UP001214553">
    <property type="component" value="Chromosome"/>
</dbReference>
<evidence type="ECO:0000256" key="6">
    <source>
        <dbReference type="ARBA" id="ARBA00023136"/>
    </source>
</evidence>
<reference evidence="7 8" key="1">
    <citation type="submission" date="2023-03" db="EMBL/GenBank/DDBJ databases">
        <title>Genome sequence of Microbacterium sp. KACC 23027.</title>
        <authorList>
            <person name="Kim S."/>
            <person name="Heo J."/>
            <person name="Kwon S.-W."/>
        </authorList>
    </citation>
    <scope>NUCLEOTIDE SEQUENCE [LARGE SCALE GENOMIC DNA]</scope>
    <source>
        <strain evidence="7 8">KACC 23027</strain>
    </source>
</reference>
<sequence>MTPEAEEAPRPAPLSATSAVYALDVITIAWERIHLMIRLRLKPTVGGARAISPTPVSFVLTDGAQVFDLAFTGEGEGTYAIHVNVTNFHQRHAVPDGTWRIQAVIDHRPGPIASYDGTTLDPLDEASRVFLYDKNRAAMTVSYGINENADDPTRLDFLVQTYQFHRSPPPAGRTTILARVKAKLLGNRAKQAYARMIYNFVVRLVGPRPGRILFASDQQPSMEGNLRRVHERMTERGLDARFDMRTSFRLPATTGWVTTTRILCLLATSEIVLLDDYFGLLNTVTIDSRSRVIQLWHAGIGFKSVGYSRFGRSDSPKLSQPHRQYSYAICGSEHLRPVYAEAFGIEESAVIPTGLPRIDWFLDEKRTASFTETFFDQHPHLRGKRIILFAPTFRGASYHEASYDYGLIDFVALYEACPADTVVLFRMHHFVKDPIDIPEKYRDRFFDFTGFADGLGLLHVTDLLITDYSSIIYEFALLNRPMLFFAPDKTVYGATRGFHRDYERTAPGRVCESFDEVVSAIEQGDFDQEKLNRFRDQNFDRIDTGAADRVIDWLILDKERGFATSDGG</sequence>
<dbReference type="Pfam" id="PF04464">
    <property type="entry name" value="Glyphos_transf"/>
    <property type="match status" value="1"/>
</dbReference>
<accession>A0ABY8BVH0</accession>
<evidence type="ECO:0000256" key="1">
    <source>
        <dbReference type="ARBA" id="ARBA00004202"/>
    </source>
</evidence>